<dbReference type="InterPro" id="IPR050832">
    <property type="entry name" value="Bact_Acetyltransf"/>
</dbReference>
<name>A0ABY4YT66_9MICO</name>
<keyword evidence="5" id="KW-1185">Reference proteome</keyword>
<reference evidence="4" key="1">
    <citation type="submission" date="2022-06" db="EMBL/GenBank/DDBJ databases">
        <title>Ornithinimicrobium HY1793.</title>
        <authorList>
            <person name="Huang Y."/>
        </authorList>
    </citation>
    <scope>NUCLEOTIDE SEQUENCE</scope>
    <source>
        <strain evidence="4">HY1793</strain>
    </source>
</reference>
<evidence type="ECO:0000256" key="1">
    <source>
        <dbReference type="ARBA" id="ARBA00022679"/>
    </source>
</evidence>
<organism evidence="4 5">
    <name type="scientific">Ornithinimicrobium faecis</name>
    <dbReference type="NCBI Taxonomy" id="2934158"/>
    <lineage>
        <taxon>Bacteria</taxon>
        <taxon>Bacillati</taxon>
        <taxon>Actinomycetota</taxon>
        <taxon>Actinomycetes</taxon>
        <taxon>Micrococcales</taxon>
        <taxon>Ornithinimicrobiaceae</taxon>
        <taxon>Ornithinimicrobium</taxon>
    </lineage>
</organism>
<protein>
    <submittedName>
        <fullName evidence="4">GNAT family N-acetyltransferase</fullName>
        <ecNumber evidence="4">2.3.1.-</ecNumber>
    </submittedName>
</protein>
<keyword evidence="1 4" id="KW-0808">Transferase</keyword>
<dbReference type="GO" id="GO:0016746">
    <property type="term" value="F:acyltransferase activity"/>
    <property type="evidence" value="ECO:0007669"/>
    <property type="project" value="UniProtKB-KW"/>
</dbReference>
<dbReference type="PANTHER" id="PTHR43877:SF1">
    <property type="entry name" value="ACETYLTRANSFERASE"/>
    <property type="match status" value="1"/>
</dbReference>
<evidence type="ECO:0000256" key="2">
    <source>
        <dbReference type="ARBA" id="ARBA00023315"/>
    </source>
</evidence>
<dbReference type="InterPro" id="IPR016181">
    <property type="entry name" value="Acyl_CoA_acyltransferase"/>
</dbReference>
<evidence type="ECO:0000313" key="4">
    <source>
        <dbReference type="EMBL" id="USQ79963.1"/>
    </source>
</evidence>
<evidence type="ECO:0000313" key="5">
    <source>
        <dbReference type="Proteomes" id="UP001056455"/>
    </source>
</evidence>
<dbReference type="CDD" id="cd04301">
    <property type="entry name" value="NAT_SF"/>
    <property type="match status" value="1"/>
</dbReference>
<keyword evidence="2 4" id="KW-0012">Acyltransferase</keyword>
<accession>A0ABY4YT66</accession>
<dbReference type="Pfam" id="PF00583">
    <property type="entry name" value="Acetyltransf_1"/>
    <property type="match status" value="2"/>
</dbReference>
<dbReference type="EC" id="2.3.1.-" evidence="4"/>
<proteinExistence type="predicted"/>
<feature type="domain" description="N-acetyltransferase" evidence="3">
    <location>
        <begin position="202"/>
        <end position="336"/>
    </location>
</feature>
<sequence length="336" mass="36106">MQTPEPDLVLRWGDPRVRQAEADGWECIATSWGARLTLDPADSASLTRLRHLVVRALQDGDFLREAVPDDVPQVLDLDALTANDYPGGVATRHDPLDEPAARALLEQGRLWGVWSGNALVALTATRVDGDRVETEFTTVHPEHRRRGLATAVKATSVLAHAEQGATLFGTGGADSNLASLAMNEAVGYQITERWSTYRLRAADLTVLGRVSDDELNALHAAAFGHAPTSIPWTGRLTTRSLTWVTARLPGGGPLVGFVNVIGDGGAHAVLLDTMVHPGLQGRGVGRDLVRTAAKDATRLGCQWLHADYEDKHAAFYEQACGLAPTRAGLLRLGRNS</sequence>
<dbReference type="EMBL" id="CP099489">
    <property type="protein sequence ID" value="USQ79963.1"/>
    <property type="molecule type" value="Genomic_DNA"/>
</dbReference>
<gene>
    <name evidence="4" type="ORF">NF556_20645</name>
</gene>
<dbReference type="PROSITE" id="PS51186">
    <property type="entry name" value="GNAT"/>
    <property type="match status" value="2"/>
</dbReference>
<dbReference type="SUPFAM" id="SSF55729">
    <property type="entry name" value="Acyl-CoA N-acyltransferases (Nat)"/>
    <property type="match status" value="2"/>
</dbReference>
<feature type="domain" description="N-acetyltransferase" evidence="3">
    <location>
        <begin position="61"/>
        <end position="209"/>
    </location>
</feature>
<evidence type="ECO:0000259" key="3">
    <source>
        <dbReference type="PROSITE" id="PS51186"/>
    </source>
</evidence>
<dbReference type="Proteomes" id="UP001056455">
    <property type="component" value="Chromosome"/>
</dbReference>
<dbReference type="InterPro" id="IPR000182">
    <property type="entry name" value="GNAT_dom"/>
</dbReference>
<dbReference type="Gene3D" id="3.40.630.30">
    <property type="match status" value="2"/>
</dbReference>
<dbReference type="PANTHER" id="PTHR43877">
    <property type="entry name" value="AMINOALKYLPHOSPHONATE N-ACETYLTRANSFERASE-RELATED-RELATED"/>
    <property type="match status" value="1"/>
</dbReference>
<dbReference type="RefSeq" id="WP_252593155.1">
    <property type="nucleotide sequence ID" value="NZ_CP099489.1"/>
</dbReference>